<name>A0ABS8EYT9_9FIRM</name>
<gene>
    <name evidence="1" type="ORF">LKD42_14165</name>
</gene>
<proteinExistence type="predicted"/>
<evidence type="ECO:0000313" key="1">
    <source>
        <dbReference type="EMBL" id="MCC2150371.1"/>
    </source>
</evidence>
<organism evidence="1 2">
    <name type="scientific">Hominisplanchenecus faecis</name>
    <dbReference type="NCBI Taxonomy" id="2885351"/>
    <lineage>
        <taxon>Bacteria</taxon>
        <taxon>Bacillati</taxon>
        <taxon>Bacillota</taxon>
        <taxon>Clostridia</taxon>
        <taxon>Lachnospirales</taxon>
        <taxon>Lachnospiraceae</taxon>
        <taxon>Hominisplanchenecus</taxon>
    </lineage>
</organism>
<protein>
    <submittedName>
        <fullName evidence="1">Uncharacterized protein</fullName>
    </submittedName>
</protein>
<dbReference type="EMBL" id="JAJEQE010000074">
    <property type="protein sequence ID" value="MCC2150371.1"/>
    <property type="molecule type" value="Genomic_DNA"/>
</dbReference>
<keyword evidence="2" id="KW-1185">Reference proteome</keyword>
<accession>A0ABS8EYT9</accession>
<dbReference type="Proteomes" id="UP001299235">
    <property type="component" value="Unassembled WGS sequence"/>
</dbReference>
<evidence type="ECO:0000313" key="2">
    <source>
        <dbReference type="Proteomes" id="UP001299235"/>
    </source>
</evidence>
<comment type="caution">
    <text evidence="1">The sequence shown here is derived from an EMBL/GenBank/DDBJ whole genome shotgun (WGS) entry which is preliminary data.</text>
</comment>
<feature type="non-terminal residue" evidence="1">
    <location>
        <position position="1"/>
    </location>
</feature>
<dbReference type="RefSeq" id="WP_248836087.1">
    <property type="nucleotide sequence ID" value="NZ_JAJEQE010000074.1"/>
</dbReference>
<reference evidence="1 2" key="1">
    <citation type="submission" date="2021-10" db="EMBL/GenBank/DDBJ databases">
        <title>Anaerobic single-cell dispensing facilitates the cultivation of human gut bacteria.</title>
        <authorList>
            <person name="Afrizal A."/>
        </authorList>
    </citation>
    <scope>NUCLEOTIDE SEQUENCE [LARGE SCALE GENOMIC DNA]</scope>
    <source>
        <strain evidence="1 2">CLA-AA-H246</strain>
    </source>
</reference>
<sequence>LADAQASGACGSNTVRVQVPPSALFIFCLKELTEQTASSFFLYITFHNIQTKFKSKTGSSKIALCLRLLPGINKKIKKMEEKLFQAPLPSY</sequence>